<organism evidence="3 4">
    <name type="scientific">Streptococcus parasanguinis</name>
    <dbReference type="NCBI Taxonomy" id="1318"/>
    <lineage>
        <taxon>Bacteria</taxon>
        <taxon>Bacillati</taxon>
        <taxon>Bacillota</taxon>
        <taxon>Bacilli</taxon>
        <taxon>Lactobacillales</taxon>
        <taxon>Streptococcaceae</taxon>
        <taxon>Streptococcus</taxon>
    </lineage>
</organism>
<accession>A0A414CFE2</accession>
<proteinExistence type="predicted"/>
<comment type="caution">
    <text evidence="3">The sequence shown here is derived from an EMBL/GenBank/DDBJ whole genome shotgun (WGS) entry which is preliminary data.</text>
</comment>
<feature type="compositionally biased region" description="Polar residues" evidence="1">
    <location>
        <begin position="25"/>
        <end position="36"/>
    </location>
</feature>
<dbReference type="RefSeq" id="WP_118096119.1">
    <property type="nucleotide sequence ID" value="NZ_QSIO01000004.1"/>
</dbReference>
<feature type="chain" id="PRO_5039180362" description="Lipoprotein" evidence="2">
    <location>
        <begin position="19"/>
        <end position="252"/>
    </location>
</feature>
<sequence length="252" mass="26713">MKNIRFFAIGLLSLVTLAACSPANSAQPAKTASSSRKPIKQSSTKASSSKSSSTSSDSSSSDDFSGRFSLDPDDGASLQYVPGAASIPEIEKLKNLHPTTGFVLRTEDGQEVGGPKERSSYDDVVAAFGQPVSSTDSANPGDGVNVWATDNGDIMAFFRNNVLTDITFRLRGGDANHQSTGSISKSDTPKTALERLGKPYAIMRSENGTSYVYKDSNGDESSFSTQGNKIFNVTSAAETKQLKKITGLDKNQ</sequence>
<evidence type="ECO:0000313" key="4">
    <source>
        <dbReference type="Proteomes" id="UP000285773"/>
    </source>
</evidence>
<keyword evidence="2" id="KW-0732">Signal</keyword>
<feature type="signal peptide" evidence="2">
    <location>
        <begin position="1"/>
        <end position="18"/>
    </location>
</feature>
<evidence type="ECO:0000256" key="1">
    <source>
        <dbReference type="SAM" id="MobiDB-lite"/>
    </source>
</evidence>
<dbReference type="EMBL" id="QSIO01000004">
    <property type="protein sequence ID" value="RHC93712.1"/>
    <property type="molecule type" value="Genomic_DNA"/>
</dbReference>
<evidence type="ECO:0000256" key="2">
    <source>
        <dbReference type="SAM" id="SignalP"/>
    </source>
</evidence>
<feature type="region of interest" description="Disordered" evidence="1">
    <location>
        <begin position="25"/>
        <end position="68"/>
    </location>
</feature>
<feature type="compositionally biased region" description="Low complexity" evidence="1">
    <location>
        <begin position="42"/>
        <end position="63"/>
    </location>
</feature>
<evidence type="ECO:0000313" key="3">
    <source>
        <dbReference type="EMBL" id="RHC93712.1"/>
    </source>
</evidence>
<evidence type="ECO:0008006" key="5">
    <source>
        <dbReference type="Google" id="ProtNLM"/>
    </source>
</evidence>
<dbReference type="AlphaFoldDB" id="A0A414CFE2"/>
<name>A0A414CFE2_STRPA</name>
<gene>
    <name evidence="3" type="ORF">DW820_09005</name>
</gene>
<dbReference type="Proteomes" id="UP000285773">
    <property type="component" value="Unassembled WGS sequence"/>
</dbReference>
<dbReference type="PROSITE" id="PS51257">
    <property type="entry name" value="PROKAR_LIPOPROTEIN"/>
    <property type="match status" value="1"/>
</dbReference>
<reference evidence="3 4" key="1">
    <citation type="submission" date="2018-08" db="EMBL/GenBank/DDBJ databases">
        <title>A genome reference for cultivated species of the human gut microbiota.</title>
        <authorList>
            <person name="Zou Y."/>
            <person name="Xue W."/>
            <person name="Luo G."/>
        </authorList>
    </citation>
    <scope>NUCLEOTIDE SEQUENCE [LARGE SCALE GENOMIC DNA]</scope>
    <source>
        <strain evidence="3 4">AM33-3BH</strain>
    </source>
</reference>
<protein>
    <recommendedName>
        <fullName evidence="5">Lipoprotein</fullName>
    </recommendedName>
</protein>